<name>A0A9R0XUG7_TRITD</name>
<feature type="compositionally biased region" description="Basic and acidic residues" evidence="1">
    <location>
        <begin position="504"/>
        <end position="515"/>
    </location>
</feature>
<feature type="compositionally biased region" description="Basic and acidic residues" evidence="1">
    <location>
        <begin position="770"/>
        <end position="781"/>
    </location>
</feature>
<feature type="region of interest" description="Disordered" evidence="1">
    <location>
        <begin position="378"/>
        <end position="441"/>
    </location>
</feature>
<feature type="compositionally biased region" description="Basic and acidic residues" evidence="1">
    <location>
        <begin position="378"/>
        <end position="392"/>
    </location>
</feature>
<feature type="compositionally biased region" description="Polar residues" evidence="1">
    <location>
        <begin position="203"/>
        <end position="223"/>
    </location>
</feature>
<feature type="region of interest" description="Disordered" evidence="1">
    <location>
        <begin position="498"/>
        <end position="526"/>
    </location>
</feature>
<feature type="compositionally biased region" description="Polar residues" evidence="1">
    <location>
        <begin position="854"/>
        <end position="863"/>
    </location>
</feature>
<accession>A0A9R0XUG7</accession>
<feature type="compositionally biased region" description="Polar residues" evidence="1">
    <location>
        <begin position="1093"/>
        <end position="1106"/>
    </location>
</feature>
<feature type="compositionally biased region" description="Acidic residues" evidence="1">
    <location>
        <begin position="1394"/>
        <end position="1406"/>
    </location>
</feature>
<feature type="compositionally biased region" description="Polar residues" evidence="1">
    <location>
        <begin position="1607"/>
        <end position="1616"/>
    </location>
</feature>
<dbReference type="PANTHER" id="PTHR35511:SF2">
    <property type="entry name" value="A-KINASE ANCHOR-LIKE PROTEIN"/>
    <property type="match status" value="1"/>
</dbReference>
<feature type="compositionally biased region" description="Basic and acidic residues" evidence="1">
    <location>
        <begin position="1439"/>
        <end position="1452"/>
    </location>
</feature>
<dbReference type="PANTHER" id="PTHR35511">
    <property type="entry name" value="A-KINASE ANCHOR-LIKE PROTEIN"/>
    <property type="match status" value="1"/>
</dbReference>
<feature type="compositionally biased region" description="Basic and acidic residues" evidence="1">
    <location>
        <begin position="809"/>
        <end position="825"/>
    </location>
</feature>
<feature type="compositionally biased region" description="Basic and acidic residues" evidence="1">
    <location>
        <begin position="403"/>
        <end position="418"/>
    </location>
</feature>
<feature type="region of interest" description="Disordered" evidence="1">
    <location>
        <begin position="1093"/>
        <end position="1200"/>
    </location>
</feature>
<feature type="compositionally biased region" description="Polar residues" evidence="1">
    <location>
        <begin position="1060"/>
        <end position="1069"/>
    </location>
</feature>
<dbReference type="Proteomes" id="UP000324705">
    <property type="component" value="Chromosome 6A"/>
</dbReference>
<reference evidence="2 3" key="1">
    <citation type="submission" date="2017-09" db="EMBL/GenBank/DDBJ databases">
        <authorList>
            <consortium name="International Durum Wheat Genome Sequencing Consortium (IDWGSC)"/>
            <person name="Milanesi L."/>
        </authorList>
    </citation>
    <scope>NUCLEOTIDE SEQUENCE [LARGE SCALE GENOMIC DNA]</scope>
    <source>
        <strain evidence="3">cv. Svevo</strain>
    </source>
</reference>
<proteinExistence type="predicted"/>
<feature type="compositionally biased region" description="Basic and acidic residues" evidence="1">
    <location>
        <begin position="111"/>
        <end position="122"/>
    </location>
</feature>
<feature type="region of interest" description="Disordered" evidence="1">
    <location>
        <begin position="1834"/>
        <end position="2029"/>
    </location>
</feature>
<feature type="compositionally biased region" description="Polar residues" evidence="1">
    <location>
        <begin position="743"/>
        <end position="752"/>
    </location>
</feature>
<sequence>MLQAQEPEVEEMKNTEPVEVEENVSASELPAEEVKDTEAINESADANISELTEEVKCNVALADEEPHEEHVTVAETAVDIPQPQEPELEEIKNTEPVEVEENISVSDQPAEEVKDPEAKETEAITESADANISELTEDVKSNVTRADEAAPEEHVIAAEAAVDIPQALVSELQELMRVEPDEVKENRSAGDLPAEEVKETEAINESTDANISEITGDVTSNVTRADEAAPEEHVTATEATVDIPRAQEPELEEIDNFEPVEVEENTSVSDMPAEETEAINESTDANISELTEDMESNVALIGEAAHEEHVTVAKTTVDIPQAQEPELEEIKNTEAGDLSAEEVKEIERKETEAISGRTDANISELNEDVKSNIVLADEEPHAEHVTVAERTVDIPQAQEPEPEEIKNTEPVEVEENRSASDLQAEEVKETEAINESPDANISELTEDVTSNVAHADEAAPEEHVIASKATVDIPRAQERDLEEIKNTEPVEVEEFISASDLPTEEVKETETKETEAINESTDPNINELTEDVKGNIAHADEAAPEEHVIAAEATDDIPQAQVPELEELKNTEPVEVEENKSATDLPAEEVKDTETMETEAVHKSADTNISELTEDVTLADEAAADVQIDVPLAKEPALEEMKNIEPVEAQDGITPDNVPAEEINDTEAMETGEIPHESTDDSLTASAALPDIQQVPEQEAVEDKACTDTTENQGEPQQSIVSTSAELTPTEEETAVVEHTQDTHVQNASSEPGTDPNLLVQSAHQSELAEDSKGQLVKAEETGQSNGATLEEPTAEDNAANEIGPLADSKQERGLESVEENKCIDATEGEEASHLSQDPGLEEPVSERDIATVEPTSDIQQVNDMDEAEEITATEAINGEEISSQKTEVATLEEPSPTDNGTAPEQNPVELDEENLGNEISNAILADENIKEEIQERREQKKDESATEEDVVQISGEDTVGTSNNIEQIKELPKSVIEHSGDHTDDQDDEQLHNVELQMQVCERSVDLTTEQPDDHVQKVNLDQQKKEDEAIEKQTEEIQTDEQKRDDSRADFTRETILEPQSNEIVTTNRKDDADVFEAEQTEAVTTEMLKNEQTLHIAQESIPSITDAKVENSTEIEETTAQEDAPNNTGTLYTDADAEKYNEDEKENTEIDAAVAKTSTDEQDGTTDETKNEEDPTVVPQNVESRVHSEEKECINNANDGMQAIQASEEEIVDEVEKKEEIQNEDTNVNHDEIETKLVDEEASGLQDLSFHPKVVDDKLATEQNGAEVETDSNEEMATGYTAVTESVKRGEAIYDKAGGSDVALSDENLETIEDNRRNLEASPAVTASGESMNEDNEHHKPALPAHSAVDGNETEQASGLEVTERELFPEKPLPTESEEQEESQITKEQDGENVQEQETDDTEKEEKEAEQSYLPVSHFLMNLIMGKESNEPDGNSEFKAEKKQEETTKDGSSLITSQQEESLVPIPTENKVDNERIFEQGKHNIEGSEETHDIELEKDEELNRDTHDLEAPVCQNNVQGETSSEMVPGGSGLTTEMETRDIKLGEKATNSVCQEHMEATTQIEEGSLKSNLHDITNPKVSQEDTLEEGITDLQHKPLPENRSSDAVSGQTLLLTEPNMGDEKNLPNDTDDLQSPLSTKREESNESSNTEAESTVEAELENGVDKEEKNQQTTTTGGVTEEQIENEHDISQKSTEAISDEQKGEITEPVMGNEIILVPEKGISAGSECKDEKQSSKFSNSELDNSEKALEIQLDGSSLHIDQDKQDESAGDQIVMEKNNLLDKPGESDLQKLQEMEVAQESPEGSDEGDQISLPIREPVIKEVNVNKTVDSHVQTVNTQSQEEQETFNSQVHQHDLDVASPEEAPEAEEKIVESKPEFSTDEEQSPKKDESNMAGEKTYDEKTKGAQEAKSLPDEAKTKVEEQGVVQKASHNQKRDLDVVSLTEAPGSEETVVDIKEPEFSTDEEESPKKDVSNMAEEKSYDKKTNGDEEAKNFTDDAPTKIEDREAGQKASPKKHNILSGVGSKVKHQLAKVKKAIIGKPGHTKSESPKA</sequence>
<feature type="compositionally biased region" description="Low complexity" evidence="1">
    <location>
        <begin position="873"/>
        <end position="882"/>
    </location>
</feature>
<feature type="region of interest" description="Disordered" evidence="1">
    <location>
        <begin position="1"/>
        <end position="39"/>
    </location>
</feature>
<gene>
    <name evidence="2" type="ORF">TRITD_6Av1G025210</name>
</gene>
<feature type="compositionally biased region" description="Basic and acidic residues" evidence="1">
    <location>
        <begin position="224"/>
        <end position="235"/>
    </location>
</feature>
<feature type="compositionally biased region" description="Low complexity" evidence="1">
    <location>
        <begin position="1673"/>
        <end position="1683"/>
    </location>
</feature>
<feature type="compositionally biased region" description="Polar residues" evidence="1">
    <location>
        <begin position="707"/>
        <end position="727"/>
    </location>
</feature>
<feature type="compositionally biased region" description="Basic and acidic residues" evidence="1">
    <location>
        <begin position="179"/>
        <end position="188"/>
    </location>
</feature>
<keyword evidence="3" id="KW-1185">Reference proteome</keyword>
<feature type="region of interest" description="Disordered" evidence="1">
    <location>
        <begin position="76"/>
        <end position="128"/>
    </location>
</feature>
<dbReference type="Gramene" id="TRITD6Av1G025210.1">
    <property type="protein sequence ID" value="TRITD6Av1G025210.1"/>
    <property type="gene ID" value="TRITD6Av1G025210"/>
</dbReference>
<feature type="compositionally biased region" description="Basic and acidic residues" evidence="1">
    <location>
        <begin position="1187"/>
        <end position="1196"/>
    </location>
</feature>
<organism evidence="2 3">
    <name type="scientific">Triticum turgidum subsp. durum</name>
    <name type="common">Durum wheat</name>
    <name type="synonym">Triticum durum</name>
    <dbReference type="NCBI Taxonomy" id="4567"/>
    <lineage>
        <taxon>Eukaryota</taxon>
        <taxon>Viridiplantae</taxon>
        <taxon>Streptophyta</taxon>
        <taxon>Embryophyta</taxon>
        <taxon>Tracheophyta</taxon>
        <taxon>Spermatophyta</taxon>
        <taxon>Magnoliopsida</taxon>
        <taxon>Liliopsida</taxon>
        <taxon>Poales</taxon>
        <taxon>Poaceae</taxon>
        <taxon>BOP clade</taxon>
        <taxon>Pooideae</taxon>
        <taxon>Triticodae</taxon>
        <taxon>Triticeae</taxon>
        <taxon>Triticinae</taxon>
        <taxon>Triticum</taxon>
    </lineage>
</organism>
<feature type="region of interest" description="Disordered" evidence="1">
    <location>
        <begin position="318"/>
        <end position="342"/>
    </location>
</feature>
<evidence type="ECO:0000313" key="3">
    <source>
        <dbReference type="Proteomes" id="UP000324705"/>
    </source>
</evidence>
<feature type="compositionally biased region" description="Polar residues" evidence="1">
    <location>
        <begin position="1834"/>
        <end position="1854"/>
    </location>
</feature>
<feature type="compositionally biased region" description="Acidic residues" evidence="1">
    <location>
        <begin position="249"/>
        <end position="264"/>
    </location>
</feature>
<feature type="compositionally biased region" description="Basic and acidic residues" evidence="1">
    <location>
        <begin position="636"/>
        <end position="645"/>
    </location>
</feature>
<feature type="region of interest" description="Disordered" evidence="1">
    <location>
        <begin position="179"/>
        <end position="282"/>
    </location>
</feature>
<feature type="compositionally biased region" description="Basic and acidic residues" evidence="1">
    <location>
        <begin position="1596"/>
        <end position="1606"/>
    </location>
</feature>
<evidence type="ECO:0000256" key="1">
    <source>
        <dbReference type="SAM" id="MobiDB-lite"/>
    </source>
</evidence>
<feature type="region of interest" description="Disordered" evidence="1">
    <location>
        <begin position="1008"/>
        <end position="1076"/>
    </location>
</feature>
<feature type="region of interest" description="Disordered" evidence="1">
    <location>
        <begin position="1797"/>
        <end position="1820"/>
    </location>
</feature>
<feature type="compositionally biased region" description="Basic and acidic residues" evidence="1">
    <location>
        <begin position="1870"/>
        <end position="1925"/>
    </location>
</feature>
<feature type="compositionally biased region" description="Polar residues" evidence="1">
    <location>
        <begin position="1568"/>
        <end position="1583"/>
    </location>
</feature>
<feature type="compositionally biased region" description="Basic and acidic residues" evidence="1">
    <location>
        <begin position="566"/>
        <end position="581"/>
    </location>
</feature>
<feature type="compositionally biased region" description="Basic and acidic residues" evidence="1">
    <location>
        <begin position="928"/>
        <end position="945"/>
    </location>
</feature>
<dbReference type="EMBL" id="LT934121">
    <property type="protein sequence ID" value="VAI43068.1"/>
    <property type="molecule type" value="Genomic_DNA"/>
</dbReference>
<feature type="region of interest" description="Disordered" evidence="1">
    <location>
        <begin position="1568"/>
        <end position="1778"/>
    </location>
</feature>
<protein>
    <submittedName>
        <fullName evidence="2">Uncharacterized protein</fullName>
    </submittedName>
</protein>
<feature type="region of interest" description="Disordered" evidence="1">
    <location>
        <begin position="1302"/>
        <end position="1511"/>
    </location>
</feature>
<feature type="compositionally biased region" description="Basic and acidic residues" evidence="1">
    <location>
        <begin position="588"/>
        <end position="605"/>
    </location>
</feature>
<evidence type="ECO:0000313" key="2">
    <source>
        <dbReference type="EMBL" id="VAI43068.1"/>
    </source>
</evidence>
<feature type="compositionally biased region" description="Basic and acidic residues" evidence="1">
    <location>
        <begin position="1970"/>
        <end position="2011"/>
    </location>
</feature>
<feature type="region of interest" description="Disordered" evidence="1">
    <location>
        <begin position="566"/>
        <end position="608"/>
    </location>
</feature>
<feature type="compositionally biased region" description="Polar residues" evidence="1">
    <location>
        <begin position="1453"/>
        <end position="1464"/>
    </location>
</feature>
<feature type="compositionally biased region" description="Basic and acidic residues" evidence="1">
    <location>
        <begin position="1013"/>
        <end position="1058"/>
    </location>
</feature>
<feature type="compositionally biased region" description="Polar residues" evidence="1">
    <location>
        <begin position="517"/>
        <end position="526"/>
    </location>
</feature>
<feature type="compositionally biased region" description="Basic and acidic residues" evidence="1">
    <location>
        <begin position="1473"/>
        <end position="1511"/>
    </location>
</feature>
<feature type="region of interest" description="Disordered" evidence="1">
    <location>
        <begin position="635"/>
        <end position="966"/>
    </location>
</feature>